<feature type="compositionally biased region" description="Polar residues" evidence="2">
    <location>
        <begin position="27"/>
        <end position="38"/>
    </location>
</feature>
<evidence type="ECO:0000256" key="2">
    <source>
        <dbReference type="SAM" id="MobiDB-lite"/>
    </source>
</evidence>
<keyword evidence="4" id="KW-1185">Reference proteome</keyword>
<dbReference type="GeneID" id="94291708"/>
<comment type="caution">
    <text evidence="3">The sequence shown here is derived from an EMBL/GenBank/DDBJ whole genome shotgun (WGS) entry which is preliminary data.</text>
</comment>
<accession>A0A836IGD0</accession>
<dbReference type="AlphaFoldDB" id="A0A836IGD0"/>
<dbReference type="EMBL" id="JAFJZO010000024">
    <property type="protein sequence ID" value="KAG5503535.1"/>
    <property type="molecule type" value="Genomic_DNA"/>
</dbReference>
<evidence type="ECO:0000313" key="3">
    <source>
        <dbReference type="EMBL" id="KAG5503535.1"/>
    </source>
</evidence>
<feature type="region of interest" description="Disordered" evidence="2">
    <location>
        <begin position="504"/>
        <end position="527"/>
    </location>
</feature>
<dbReference type="KEGG" id="phet:94291708"/>
<feature type="coiled-coil region" evidence="1">
    <location>
        <begin position="235"/>
        <end position="297"/>
    </location>
</feature>
<feature type="region of interest" description="Disordered" evidence="2">
    <location>
        <begin position="1"/>
        <end position="97"/>
    </location>
</feature>
<gene>
    <name evidence="3" type="ORF">JKF63_05675</name>
</gene>
<evidence type="ECO:0000313" key="4">
    <source>
        <dbReference type="Proteomes" id="UP000674318"/>
    </source>
</evidence>
<sequence length="527" mass="58343">MAESAVLTPPRESQALLPRDRSPLVTGISTLSSPTEQTRGVEGTATPRLLPDGPSQERRVSITDKLSGDEGGGWRGVRDPLSERYAAPPSGTNAPMPLPSLAPPVRSEDHTHITAADYADRQQLLYHITHLSTQLQRAQLQVEDLTRTVRVLHGVAGNSAASTAVKVSMKEDATSAAVLAAKEERDVHAALQASLALFDPVIAQAQIYRLDDALAQLGLLREAELAQLRNANAALQDFRTLTNRLSKEVAQLRSQTETLEQQKQRAEAQLTAALLEVEQLRSEERRLHNRMVGLEDLAQDGTWINNVRVVTAAAASTQASLPLSSPLVELEREEELMRQALLLDVFWDPVLIAFDAGLTWLSDSAALQTRGCAAQEQPAAAGSTQADPDERDLISLAQAGILVETPAPPTDADLLLLQRQQEEVIQLRSRVQLLQERNRVGQLENERLQFLYEGEVRRSERMAQDHAAQLQQAYDEVVRDRQYIMNKLQHEVEHQIRLAYEDGRAYEHSKSRSRHPQRTRSTGNAVL</sequence>
<proteinExistence type="predicted"/>
<reference evidence="3 4" key="1">
    <citation type="submission" date="2021-02" db="EMBL/GenBank/DDBJ databases">
        <title>Porcisia hertigi Genome sequencing and assembly.</title>
        <authorList>
            <person name="Almutairi H."/>
            <person name="Gatherer D."/>
        </authorList>
    </citation>
    <scope>NUCLEOTIDE SEQUENCE [LARGE SCALE GENOMIC DNA]</scope>
    <source>
        <strain evidence="3 4">C119</strain>
    </source>
</reference>
<feature type="compositionally biased region" description="Basic and acidic residues" evidence="2">
    <location>
        <begin position="55"/>
        <end position="68"/>
    </location>
</feature>
<dbReference type="Proteomes" id="UP000674318">
    <property type="component" value="Chromosome 24"/>
</dbReference>
<organism evidence="3 4">
    <name type="scientific">Porcisia hertigi</name>
    <dbReference type="NCBI Taxonomy" id="2761500"/>
    <lineage>
        <taxon>Eukaryota</taxon>
        <taxon>Discoba</taxon>
        <taxon>Euglenozoa</taxon>
        <taxon>Kinetoplastea</taxon>
        <taxon>Metakinetoplastina</taxon>
        <taxon>Trypanosomatida</taxon>
        <taxon>Trypanosomatidae</taxon>
        <taxon>Leishmaniinae</taxon>
        <taxon>Porcisia</taxon>
    </lineage>
</organism>
<dbReference type="RefSeq" id="XP_067756897.1">
    <property type="nucleotide sequence ID" value="XM_067901631.1"/>
</dbReference>
<dbReference type="OrthoDB" id="249581at2759"/>
<protein>
    <submittedName>
        <fullName evidence="3">Uncharacterized protein</fullName>
    </submittedName>
</protein>
<evidence type="ECO:0000256" key="1">
    <source>
        <dbReference type="SAM" id="Coils"/>
    </source>
</evidence>
<keyword evidence="1" id="KW-0175">Coiled coil</keyword>
<name>A0A836IGD0_9TRYP</name>